<feature type="domain" description="HTH araC/xylS-type" evidence="4">
    <location>
        <begin position="184"/>
        <end position="281"/>
    </location>
</feature>
<keyword evidence="2 5" id="KW-0238">DNA-binding</keyword>
<dbReference type="AlphaFoldDB" id="A0A011AJY7"/>
<dbReference type="InterPro" id="IPR009594">
    <property type="entry name" value="Tscrpt_reg_HTH_AraC_N"/>
</dbReference>
<evidence type="ECO:0000313" key="5">
    <source>
        <dbReference type="EMBL" id="EXG82276.1"/>
    </source>
</evidence>
<dbReference type="PANTHER" id="PTHR43436">
    <property type="entry name" value="ARAC-FAMILY TRANSCRIPTIONAL REGULATOR"/>
    <property type="match status" value="1"/>
</dbReference>
<dbReference type="Pfam" id="PF12833">
    <property type="entry name" value="HTH_18"/>
    <property type="match status" value="1"/>
</dbReference>
<evidence type="ECO:0000256" key="3">
    <source>
        <dbReference type="ARBA" id="ARBA00023163"/>
    </source>
</evidence>
<dbReference type="InterPro" id="IPR018062">
    <property type="entry name" value="HTH_AraC-typ_CS"/>
</dbReference>
<proteinExistence type="predicted"/>
<dbReference type="PANTHER" id="PTHR43436:SF1">
    <property type="entry name" value="TRANSCRIPTIONAL REGULATORY PROTEIN"/>
    <property type="match status" value="1"/>
</dbReference>
<name>A0A011AJY7_9ACTN</name>
<dbReference type="InterPro" id="IPR018060">
    <property type="entry name" value="HTH_AraC"/>
</dbReference>
<gene>
    <name evidence="5" type="ORF">CryarDRAFT_3441</name>
</gene>
<dbReference type="GO" id="GO:0003700">
    <property type="term" value="F:DNA-binding transcription factor activity"/>
    <property type="evidence" value="ECO:0007669"/>
    <property type="project" value="InterPro"/>
</dbReference>
<accession>A0A011AJY7</accession>
<dbReference type="Proteomes" id="UP000021053">
    <property type="component" value="Unassembled WGS sequence"/>
</dbReference>
<sequence>MSLEALTAGIERHAQTRGVSTAVPGLVLAREDREVQDIDLAYRPMLCFVAQGAKRTVAGRRATRVARGEVFLSLLDVPVVATYEVPFRSATLDIDDEKLAQVISQRHTVSPVPVQRPTEGFAVAAMDQGLVGAVDRWVGLLDEPHHRDVLAPLLEYEILHRALSSPLGPALRAAVSTGPVRAIREAAAELRDHYARTIPIHELARAAGMSPATFYRHFRAVTGLSPNQLQRITRLQNSRRLLAAGKPVTTTAQAVGYASASQFSRDYRLQYGRSPAADARIMRADPPD</sequence>
<protein>
    <submittedName>
        <fullName evidence="5">DNA-binding domain-containing protein, AraC-type</fullName>
    </submittedName>
</protein>
<keyword evidence="3" id="KW-0804">Transcription</keyword>
<dbReference type="InterPro" id="IPR009057">
    <property type="entry name" value="Homeodomain-like_sf"/>
</dbReference>
<dbReference type="HOGENOM" id="CLU_000445_100_0_11"/>
<dbReference type="PROSITE" id="PS00041">
    <property type="entry name" value="HTH_ARAC_FAMILY_1"/>
    <property type="match status" value="1"/>
</dbReference>
<evidence type="ECO:0000259" key="4">
    <source>
        <dbReference type="PROSITE" id="PS01124"/>
    </source>
</evidence>
<evidence type="ECO:0000256" key="1">
    <source>
        <dbReference type="ARBA" id="ARBA00023015"/>
    </source>
</evidence>
<dbReference type="SUPFAM" id="SSF46689">
    <property type="entry name" value="Homeodomain-like"/>
    <property type="match status" value="2"/>
</dbReference>
<dbReference type="PATRIC" id="fig|927661.3.peg.3400"/>
<dbReference type="Pfam" id="PF06719">
    <property type="entry name" value="AraC_N"/>
    <property type="match status" value="1"/>
</dbReference>
<dbReference type="RefSeq" id="WP_051570411.1">
    <property type="nucleotide sequence ID" value="NZ_KK073874.1"/>
</dbReference>
<evidence type="ECO:0000313" key="6">
    <source>
        <dbReference type="Proteomes" id="UP000021053"/>
    </source>
</evidence>
<dbReference type="Gene3D" id="1.10.10.60">
    <property type="entry name" value="Homeodomain-like"/>
    <property type="match status" value="1"/>
</dbReference>
<comment type="caution">
    <text evidence="5">The sequence shown here is derived from an EMBL/GenBank/DDBJ whole genome shotgun (WGS) entry which is preliminary data.</text>
</comment>
<organism evidence="5 6">
    <name type="scientific">Cryptosporangium arvum DSM 44712</name>
    <dbReference type="NCBI Taxonomy" id="927661"/>
    <lineage>
        <taxon>Bacteria</taxon>
        <taxon>Bacillati</taxon>
        <taxon>Actinomycetota</taxon>
        <taxon>Actinomycetes</taxon>
        <taxon>Cryptosporangiales</taxon>
        <taxon>Cryptosporangiaceae</taxon>
        <taxon>Cryptosporangium</taxon>
    </lineage>
</organism>
<dbReference type="SMART" id="SM00342">
    <property type="entry name" value="HTH_ARAC"/>
    <property type="match status" value="1"/>
</dbReference>
<keyword evidence="1" id="KW-0805">Transcription regulation</keyword>
<reference evidence="5 6" key="1">
    <citation type="submission" date="2013-07" db="EMBL/GenBank/DDBJ databases">
        <authorList>
            <consortium name="DOE Joint Genome Institute"/>
            <person name="Eisen J."/>
            <person name="Huntemann M."/>
            <person name="Han J."/>
            <person name="Chen A."/>
            <person name="Kyrpides N."/>
            <person name="Mavromatis K."/>
            <person name="Markowitz V."/>
            <person name="Palaniappan K."/>
            <person name="Ivanova N."/>
            <person name="Schaumberg A."/>
            <person name="Pati A."/>
            <person name="Liolios K."/>
            <person name="Nordberg H.P."/>
            <person name="Cantor M.N."/>
            <person name="Hua S.X."/>
            <person name="Woyke T."/>
        </authorList>
    </citation>
    <scope>NUCLEOTIDE SEQUENCE [LARGE SCALE GENOMIC DNA]</scope>
    <source>
        <strain evidence="5 6">DSM 44712</strain>
    </source>
</reference>
<dbReference type="GO" id="GO:0043565">
    <property type="term" value="F:sequence-specific DNA binding"/>
    <property type="evidence" value="ECO:0007669"/>
    <property type="project" value="InterPro"/>
</dbReference>
<evidence type="ECO:0000256" key="2">
    <source>
        <dbReference type="ARBA" id="ARBA00023125"/>
    </source>
</evidence>
<dbReference type="EMBL" id="JFBT01000001">
    <property type="protein sequence ID" value="EXG82276.1"/>
    <property type="molecule type" value="Genomic_DNA"/>
</dbReference>
<keyword evidence="6" id="KW-1185">Reference proteome</keyword>
<dbReference type="PROSITE" id="PS01124">
    <property type="entry name" value="HTH_ARAC_FAMILY_2"/>
    <property type="match status" value="1"/>
</dbReference>